<dbReference type="InterPro" id="IPR000073">
    <property type="entry name" value="AB_hydrolase_1"/>
</dbReference>
<dbReference type="SUPFAM" id="SSF53474">
    <property type="entry name" value="alpha/beta-Hydrolases"/>
    <property type="match status" value="1"/>
</dbReference>
<keyword evidence="3" id="KW-1185">Reference proteome</keyword>
<evidence type="ECO:0000313" key="3">
    <source>
        <dbReference type="Proteomes" id="UP000272400"/>
    </source>
</evidence>
<dbReference type="OrthoDB" id="4222986at2"/>
<dbReference type="Pfam" id="PF00561">
    <property type="entry name" value="Abhydrolase_1"/>
    <property type="match status" value="1"/>
</dbReference>
<name>A0A3N1D160_9ACTN</name>
<feature type="domain" description="AB hydrolase-1" evidence="1">
    <location>
        <begin position="88"/>
        <end position="349"/>
    </location>
</feature>
<dbReference type="RefSeq" id="WP_123666557.1">
    <property type="nucleotide sequence ID" value="NZ_RJKE01000001.1"/>
</dbReference>
<evidence type="ECO:0000313" key="2">
    <source>
        <dbReference type="EMBL" id="ROO87254.1"/>
    </source>
</evidence>
<dbReference type="InterPro" id="IPR050228">
    <property type="entry name" value="Carboxylesterase_BioH"/>
</dbReference>
<dbReference type="AlphaFoldDB" id="A0A3N1D160"/>
<gene>
    <name evidence="2" type="ORF">EDD29_4848</name>
</gene>
<dbReference type="EMBL" id="RJKE01000001">
    <property type="protein sequence ID" value="ROO87254.1"/>
    <property type="molecule type" value="Genomic_DNA"/>
</dbReference>
<dbReference type="PROSITE" id="PS51318">
    <property type="entry name" value="TAT"/>
    <property type="match status" value="1"/>
</dbReference>
<dbReference type="InterPro" id="IPR006311">
    <property type="entry name" value="TAT_signal"/>
</dbReference>
<dbReference type="Gene3D" id="3.40.50.1820">
    <property type="entry name" value="alpha/beta hydrolase"/>
    <property type="match status" value="1"/>
</dbReference>
<dbReference type="ESTHER" id="9actn-a0a3n1d160">
    <property type="family name" value="Zearalenone-hydrolase-fam2"/>
</dbReference>
<sequence>MSASDKISRRHALAAGAGALGAGVLASVLGSGPARASALTEDGYWHARVDAAGYCAKTAQVGGVNFSYREGPANGPALLLLHAQQVDWFSYSRVLPDLAASFHVFDVDYQGHGTTTTTVGYPMNANRIGTDLAAFIESVIGGPAYVTGNSSGGLLTTWLAANRPDLVTAAILEDPPLFASEYPRIMKTIAYRDFASSAKGVAQNVQDFLLFWISDNKEFITQNIAPGAVFVLTETIKAKRLLNPGEPVELAIIPDDTVRLFLRGMDHQYDPRFGAAFYDGSWNAGFDHATALADITVPTMLMHANYSWVEGDILYGAMDQNDADKAMSYLPHGIYKRVDAGHVTHLDKPQDFIDTLTGFFTRH</sequence>
<dbReference type="PANTHER" id="PTHR43194:SF2">
    <property type="entry name" value="PEROXISOMAL MEMBRANE PROTEIN LPX1"/>
    <property type="match status" value="1"/>
</dbReference>
<reference evidence="2 3" key="1">
    <citation type="submission" date="2018-11" db="EMBL/GenBank/DDBJ databases">
        <title>Sequencing the genomes of 1000 actinobacteria strains.</title>
        <authorList>
            <person name="Klenk H.-P."/>
        </authorList>
    </citation>
    <scope>NUCLEOTIDE SEQUENCE [LARGE SCALE GENOMIC DNA]</scope>
    <source>
        <strain evidence="2 3">DSM 44254</strain>
    </source>
</reference>
<dbReference type="InterPro" id="IPR029058">
    <property type="entry name" value="AB_hydrolase_fold"/>
</dbReference>
<comment type="caution">
    <text evidence="2">The sequence shown here is derived from an EMBL/GenBank/DDBJ whole genome shotgun (WGS) entry which is preliminary data.</text>
</comment>
<accession>A0A3N1D160</accession>
<evidence type="ECO:0000259" key="1">
    <source>
        <dbReference type="Pfam" id="PF00561"/>
    </source>
</evidence>
<proteinExistence type="predicted"/>
<dbReference type="GO" id="GO:0003824">
    <property type="term" value="F:catalytic activity"/>
    <property type="evidence" value="ECO:0007669"/>
    <property type="project" value="UniProtKB-ARBA"/>
</dbReference>
<organism evidence="2 3">
    <name type="scientific">Actinocorallia herbida</name>
    <dbReference type="NCBI Taxonomy" id="58109"/>
    <lineage>
        <taxon>Bacteria</taxon>
        <taxon>Bacillati</taxon>
        <taxon>Actinomycetota</taxon>
        <taxon>Actinomycetes</taxon>
        <taxon>Streptosporangiales</taxon>
        <taxon>Thermomonosporaceae</taxon>
        <taxon>Actinocorallia</taxon>
    </lineage>
</organism>
<dbReference type="Proteomes" id="UP000272400">
    <property type="component" value="Unassembled WGS sequence"/>
</dbReference>
<dbReference type="PANTHER" id="PTHR43194">
    <property type="entry name" value="HYDROLASE ALPHA/BETA FOLD FAMILY"/>
    <property type="match status" value="1"/>
</dbReference>
<protein>
    <submittedName>
        <fullName evidence="2">Pimeloyl-ACP methyl ester carboxylesterase</fullName>
    </submittedName>
</protein>